<name>A0AAU9IWR6_9CILI</name>
<evidence type="ECO:0000313" key="9">
    <source>
        <dbReference type="EMBL" id="CAG9317619.1"/>
    </source>
</evidence>
<protein>
    <recommendedName>
        <fullName evidence="3">Nuclear migration protein nudC</fullName>
    </recommendedName>
    <alternativeName>
        <fullName evidence="6">Nuclear distribution protein C homolog</fullName>
    </alternativeName>
</protein>
<dbReference type="InterPro" id="IPR037898">
    <property type="entry name" value="NudC_fam"/>
</dbReference>
<dbReference type="PANTHER" id="PTHR12356">
    <property type="entry name" value="NUCLEAR MOVEMENT PROTEIN NUDC"/>
    <property type="match status" value="1"/>
</dbReference>
<organism evidence="9 10">
    <name type="scientific">Blepharisma stoltei</name>
    <dbReference type="NCBI Taxonomy" id="1481888"/>
    <lineage>
        <taxon>Eukaryota</taxon>
        <taxon>Sar</taxon>
        <taxon>Alveolata</taxon>
        <taxon>Ciliophora</taxon>
        <taxon>Postciliodesmatophora</taxon>
        <taxon>Heterotrichea</taxon>
        <taxon>Heterotrichida</taxon>
        <taxon>Blepharismidae</taxon>
        <taxon>Blepharisma</taxon>
    </lineage>
</organism>
<keyword evidence="10" id="KW-1185">Reference proteome</keyword>
<evidence type="ECO:0000256" key="1">
    <source>
        <dbReference type="ARBA" id="ARBA00004496"/>
    </source>
</evidence>
<dbReference type="Gene3D" id="2.60.40.790">
    <property type="match status" value="1"/>
</dbReference>
<evidence type="ECO:0000256" key="7">
    <source>
        <dbReference type="SAM" id="MobiDB-lite"/>
    </source>
</evidence>
<comment type="caution">
    <text evidence="9">The sequence shown here is derived from an EMBL/GenBank/DDBJ whole genome shotgun (WGS) entry which is preliminary data.</text>
</comment>
<evidence type="ECO:0000256" key="3">
    <source>
        <dbReference type="ARBA" id="ARBA00017641"/>
    </source>
</evidence>
<dbReference type="PANTHER" id="PTHR12356:SF3">
    <property type="entry name" value="NUCLEAR MIGRATION PROTEIN NUDC"/>
    <property type="match status" value="1"/>
</dbReference>
<keyword evidence="4" id="KW-0963">Cytoplasm</keyword>
<feature type="compositionally biased region" description="Polar residues" evidence="7">
    <location>
        <begin position="112"/>
        <end position="121"/>
    </location>
</feature>
<dbReference type="CDD" id="cd06467">
    <property type="entry name" value="p23_NUDC_like"/>
    <property type="match status" value="1"/>
</dbReference>
<sequence length="312" mass="35868">MEEEKFDGLLMTVVQQSQGINGFFDAFFGFLRRKTDFYAQPESGKQLLDKSFNSQLEAYKEQQRIKEAKQKAAEEKKKREQELKNQKVVEITDEEAERIAKEESARKAAQAAPSQQVQKQAETVEAEPKKEGEEEEEEKGQVPVGNGGTTDRYIWTQTLGELTANFFIPADANGKNIKVDIGVQKLKVTYKGQTYIEGEFYSKVKPDEHLWTIDTIDNRKVLILTIDKFEGMTWWKTVLKGDTEINTKKVEPENSKLSDLDEETRPTVEKMMIDQQRKAMGLPTLEEEGKQDMLKKFMAAHPEMDFSKCKFN</sequence>
<dbReference type="FunFam" id="2.60.40.790:FF:000001">
    <property type="entry name" value="Nuclear migration protein nudC"/>
    <property type="match status" value="1"/>
</dbReference>
<dbReference type="SUPFAM" id="SSF49764">
    <property type="entry name" value="HSP20-like chaperones"/>
    <property type="match status" value="1"/>
</dbReference>
<comment type="subcellular location">
    <subcellularLocation>
        <location evidence="1">Cytoplasm</location>
    </subcellularLocation>
</comment>
<dbReference type="GO" id="GO:0006457">
    <property type="term" value="P:protein folding"/>
    <property type="evidence" value="ECO:0007669"/>
    <property type="project" value="TreeGrafter"/>
</dbReference>
<accession>A0AAU9IWR6</accession>
<feature type="domain" description="CS" evidence="8">
    <location>
        <begin position="148"/>
        <end position="239"/>
    </location>
</feature>
<dbReference type="InterPro" id="IPR025934">
    <property type="entry name" value="NudC_N_dom"/>
</dbReference>
<evidence type="ECO:0000256" key="6">
    <source>
        <dbReference type="ARBA" id="ARBA00030427"/>
    </source>
</evidence>
<dbReference type="InterPro" id="IPR007052">
    <property type="entry name" value="CS_dom"/>
</dbReference>
<dbReference type="EMBL" id="CAJZBQ010000018">
    <property type="protein sequence ID" value="CAG9317619.1"/>
    <property type="molecule type" value="Genomic_DNA"/>
</dbReference>
<dbReference type="Pfam" id="PF14050">
    <property type="entry name" value="Nudc_N"/>
    <property type="match status" value="1"/>
</dbReference>
<evidence type="ECO:0000256" key="2">
    <source>
        <dbReference type="ARBA" id="ARBA00010513"/>
    </source>
</evidence>
<gene>
    <name evidence="9" type="ORF">BSTOLATCC_MIC18862</name>
</gene>
<dbReference type="GO" id="GO:0005737">
    <property type="term" value="C:cytoplasm"/>
    <property type="evidence" value="ECO:0007669"/>
    <property type="project" value="UniProtKB-SubCell"/>
</dbReference>
<reference evidence="9" key="1">
    <citation type="submission" date="2021-09" db="EMBL/GenBank/DDBJ databases">
        <authorList>
            <consortium name="AG Swart"/>
            <person name="Singh M."/>
            <person name="Singh A."/>
            <person name="Seah K."/>
            <person name="Emmerich C."/>
        </authorList>
    </citation>
    <scope>NUCLEOTIDE SEQUENCE</scope>
    <source>
        <strain evidence="9">ATCC30299</strain>
    </source>
</reference>
<proteinExistence type="inferred from homology"/>
<feature type="region of interest" description="Disordered" evidence="7">
    <location>
        <begin position="99"/>
        <end position="149"/>
    </location>
</feature>
<dbReference type="InterPro" id="IPR008978">
    <property type="entry name" value="HSP20-like_chaperone"/>
</dbReference>
<keyword evidence="5" id="KW-0597">Phosphoprotein</keyword>
<feature type="region of interest" description="Disordered" evidence="7">
    <location>
        <begin position="61"/>
        <end position="84"/>
    </location>
</feature>
<evidence type="ECO:0000313" key="10">
    <source>
        <dbReference type="Proteomes" id="UP001162131"/>
    </source>
</evidence>
<evidence type="ECO:0000259" key="8">
    <source>
        <dbReference type="PROSITE" id="PS51203"/>
    </source>
</evidence>
<comment type="similarity">
    <text evidence="2">Belongs to the nudC family.</text>
</comment>
<evidence type="ECO:0000256" key="5">
    <source>
        <dbReference type="ARBA" id="ARBA00022553"/>
    </source>
</evidence>
<dbReference type="Proteomes" id="UP001162131">
    <property type="component" value="Unassembled WGS sequence"/>
</dbReference>
<evidence type="ECO:0000256" key="4">
    <source>
        <dbReference type="ARBA" id="ARBA00022490"/>
    </source>
</evidence>
<dbReference type="AlphaFoldDB" id="A0AAU9IWR6"/>
<dbReference type="PROSITE" id="PS51203">
    <property type="entry name" value="CS"/>
    <property type="match status" value="1"/>
</dbReference>
<dbReference type="Pfam" id="PF04969">
    <property type="entry name" value="CS"/>
    <property type="match status" value="1"/>
</dbReference>
<dbReference type="GO" id="GO:0051082">
    <property type="term" value="F:unfolded protein binding"/>
    <property type="evidence" value="ECO:0007669"/>
    <property type="project" value="TreeGrafter"/>
</dbReference>